<reference evidence="2" key="1">
    <citation type="journal article" date="2025" name="Foods">
        <title>Unveiling the Microbial Signatures of Arabica Coffee Cherries: Insights into Ripeness Specific Diversity, Functional Traits, and Implications for Quality and Safety.</title>
        <authorList>
            <consortium name="RefSeq"/>
            <person name="Tenea G.N."/>
            <person name="Cifuentes V."/>
            <person name="Reyes P."/>
            <person name="Cevallos-Vallejos M."/>
        </authorList>
    </citation>
    <scope>NUCLEOTIDE SEQUENCE [LARGE SCALE GENOMIC DNA]</scope>
</reference>
<evidence type="ECO:0000256" key="1">
    <source>
        <dbReference type="SAM" id="MobiDB-lite"/>
    </source>
</evidence>
<organism evidence="2 3">
    <name type="scientific">Coffea arabica</name>
    <name type="common">Arabian coffee</name>
    <dbReference type="NCBI Taxonomy" id="13443"/>
    <lineage>
        <taxon>Eukaryota</taxon>
        <taxon>Viridiplantae</taxon>
        <taxon>Streptophyta</taxon>
        <taxon>Embryophyta</taxon>
        <taxon>Tracheophyta</taxon>
        <taxon>Spermatophyta</taxon>
        <taxon>Magnoliopsida</taxon>
        <taxon>eudicotyledons</taxon>
        <taxon>Gunneridae</taxon>
        <taxon>Pentapetalae</taxon>
        <taxon>asterids</taxon>
        <taxon>lamiids</taxon>
        <taxon>Gentianales</taxon>
        <taxon>Rubiaceae</taxon>
        <taxon>Ixoroideae</taxon>
        <taxon>Gardenieae complex</taxon>
        <taxon>Bertiereae - Coffeeae clade</taxon>
        <taxon>Coffeeae</taxon>
        <taxon>Coffea</taxon>
    </lineage>
</organism>
<dbReference type="PANTHER" id="PTHR38926:SF81">
    <property type="entry name" value="F-BOX DOMAIN-CONTAINING PROTEIN"/>
    <property type="match status" value="1"/>
</dbReference>
<dbReference type="RefSeq" id="XP_027109670.2">
    <property type="nucleotide sequence ID" value="XM_027253869.2"/>
</dbReference>
<evidence type="ECO:0000313" key="3">
    <source>
        <dbReference type="RefSeq" id="XP_027109670.2"/>
    </source>
</evidence>
<dbReference type="Gene3D" id="1.20.1280.50">
    <property type="match status" value="1"/>
</dbReference>
<dbReference type="Gene3D" id="3.80.10.10">
    <property type="entry name" value="Ribonuclease Inhibitor"/>
    <property type="match status" value="2"/>
</dbReference>
<protein>
    <submittedName>
        <fullName evidence="3">F-box protein FBW2-like</fullName>
    </submittedName>
</protein>
<proteinExistence type="predicted"/>
<dbReference type="InterPro" id="IPR032675">
    <property type="entry name" value="LRR_dom_sf"/>
</dbReference>
<name>A0A6P6W407_COFAR</name>
<feature type="region of interest" description="Disordered" evidence="1">
    <location>
        <begin position="274"/>
        <end position="305"/>
    </location>
</feature>
<dbReference type="AlphaFoldDB" id="A0A6P6W407"/>
<dbReference type="GeneID" id="113729595"/>
<dbReference type="OrthoDB" id="550575at2759"/>
<evidence type="ECO:0000313" key="2">
    <source>
        <dbReference type="Proteomes" id="UP001652660"/>
    </source>
</evidence>
<dbReference type="SUPFAM" id="SSF81383">
    <property type="entry name" value="F-box domain"/>
    <property type="match status" value="1"/>
</dbReference>
<dbReference type="InterPro" id="IPR036047">
    <property type="entry name" value="F-box-like_dom_sf"/>
</dbReference>
<dbReference type="PANTHER" id="PTHR38926">
    <property type="entry name" value="F-BOX DOMAIN CONTAINING PROTEIN, EXPRESSED"/>
    <property type="match status" value="1"/>
</dbReference>
<accession>A0A6P6W407</accession>
<dbReference type="SUPFAM" id="SSF52047">
    <property type="entry name" value="RNI-like"/>
    <property type="match status" value="1"/>
</dbReference>
<sequence>MESRVKTKRVCTIEPKNDIVPTRSWDAMIPEILSLIFTKIVPVEEMVRAVSLVCRGWLETVVGPYCWNEIDVEHWCRSHWNSCNAGNRRGGLLIDSVVRKLVRRSKFTVGKFCAYRLGNAGFSYVANCGRCLKVLKIPVSEITDQVVEKHAELLVNLTELDISYCLKLTSKSLEAFGKHCKFLTHLKRNMPPLELGAVVASETGDDEAFAIGNTMAELDHLEFGFARMTDHGLCTILTACKALTYLDIQGCWNVRLEGALEERCKELSVFKTPWTDVESESEGSVENDSRGDDQSSDESSSSDSA</sequence>
<gene>
    <name evidence="3" type="primary">LOC113729595</name>
</gene>
<dbReference type="Proteomes" id="UP001652660">
    <property type="component" value="Chromosome 2c"/>
</dbReference>
<keyword evidence="2" id="KW-1185">Reference proteome</keyword>
<reference evidence="3" key="2">
    <citation type="submission" date="2025-08" db="UniProtKB">
        <authorList>
            <consortium name="RefSeq"/>
        </authorList>
    </citation>
    <scope>IDENTIFICATION</scope>
    <source>
        <tissue evidence="3">Leaves</tissue>
    </source>
</reference>